<dbReference type="GO" id="GO:0030313">
    <property type="term" value="C:cell envelope"/>
    <property type="evidence" value="ECO:0007669"/>
    <property type="project" value="UniProtKB-SubCell"/>
</dbReference>
<dbReference type="Pfam" id="PF25954">
    <property type="entry name" value="Beta-barrel_RND_2"/>
    <property type="match status" value="1"/>
</dbReference>
<protein>
    <submittedName>
        <fullName evidence="4">Macrolide transporter subunit MacA</fullName>
    </submittedName>
</protein>
<dbReference type="RefSeq" id="WP_145457545.1">
    <property type="nucleotide sequence ID" value="NZ_CP036317.1"/>
</dbReference>
<dbReference type="EMBL" id="CP036317">
    <property type="protein sequence ID" value="QDV19557.1"/>
    <property type="molecule type" value="Genomic_DNA"/>
</dbReference>
<dbReference type="Gene3D" id="1.10.287.470">
    <property type="entry name" value="Helix hairpin bin"/>
    <property type="match status" value="1"/>
</dbReference>
<dbReference type="SUPFAM" id="SSF111369">
    <property type="entry name" value="HlyD-like secretion proteins"/>
    <property type="match status" value="1"/>
</dbReference>
<dbReference type="PANTHER" id="PTHR32347:SF23">
    <property type="entry name" value="BLL5650 PROTEIN"/>
    <property type="match status" value="1"/>
</dbReference>
<comment type="subcellular location">
    <subcellularLocation>
        <location evidence="1">Cell envelope</location>
    </subcellularLocation>
</comment>
<dbReference type="AlphaFoldDB" id="A0A518FT84"/>
<proteinExistence type="predicted"/>
<evidence type="ECO:0000313" key="4">
    <source>
        <dbReference type="EMBL" id="QDV19557.1"/>
    </source>
</evidence>
<gene>
    <name evidence="4" type="ORF">Pan153_42230</name>
</gene>
<dbReference type="Gene3D" id="3.30.450.40">
    <property type="match status" value="1"/>
</dbReference>
<feature type="domain" description="GAF" evidence="3">
    <location>
        <begin position="192"/>
        <end position="342"/>
    </location>
</feature>
<dbReference type="InterPro" id="IPR058792">
    <property type="entry name" value="Beta-barrel_RND_2"/>
</dbReference>
<sequence length="618" mass="68730">MSPESTQPKHHPHVRVLQNRRRRQRCLHKSLLRSTLTAHDLDALLNSLIEELNQHCQPALIVYESRSEASGLPPGRILYQQSTTAPDADLLSHLQQVCANSIQSKEVEIQPYIDIQYTLYAAPVTVRGQEPHALGIVFPTTKSTEPCSLLLQTLVSHIVLWHVLSDGLKSEQHARDAAAIVELLSNMTQVNTFTQVTRQVADELAAYLGCRQIAIGINEAPNSRCRLSALSGTPDFDKVSKSVNLIETALDEVVRQQVTVTWTSQDNSPGPDSLSLKSVCEQQNATSAICVPLIRSDNEPQGGICAIDIPSERLENTRQLLEAAATPLANSLAASQQRTGISLNWKSALHQLTGNRPRMATLIICLLLTGLLFLPWPYTVVCDCQLEPVSQRFVVAPFEGSLETMLVEPGDLVHKGDVLARMDPRELRWKRSSLVADQNQALKRRDSAQAVRDYTNQQLSKLEAERLGLEIELIDHRIENLEIKSPVEGIVVAGSLNWSEGAPLEIGEALFEIAPLDKMVVEVAVPDSEISHIREGQHVLVRLEALPGSEQTLSLQRIHPRAEIRDDANIFVAEAALDNTSRLLRPGMKGRASIQTPLQSVYWILFHKPWNFLRKYLF</sequence>
<dbReference type="InterPro" id="IPR050465">
    <property type="entry name" value="UPF0194_transport"/>
</dbReference>
<dbReference type="SMART" id="SM00065">
    <property type="entry name" value="GAF"/>
    <property type="match status" value="1"/>
</dbReference>
<evidence type="ECO:0000256" key="2">
    <source>
        <dbReference type="ARBA" id="ARBA00023054"/>
    </source>
</evidence>
<dbReference type="Proteomes" id="UP000320839">
    <property type="component" value="Chromosome"/>
</dbReference>
<keyword evidence="2" id="KW-0175">Coiled coil</keyword>
<dbReference type="InterPro" id="IPR029016">
    <property type="entry name" value="GAF-like_dom_sf"/>
</dbReference>
<dbReference type="SUPFAM" id="SSF55781">
    <property type="entry name" value="GAF domain-like"/>
    <property type="match status" value="1"/>
</dbReference>
<reference evidence="4 5" key="1">
    <citation type="submission" date="2019-02" db="EMBL/GenBank/DDBJ databases">
        <title>Deep-cultivation of Planctomycetes and their phenomic and genomic characterization uncovers novel biology.</title>
        <authorList>
            <person name="Wiegand S."/>
            <person name="Jogler M."/>
            <person name="Boedeker C."/>
            <person name="Pinto D."/>
            <person name="Vollmers J."/>
            <person name="Rivas-Marin E."/>
            <person name="Kohn T."/>
            <person name="Peeters S.H."/>
            <person name="Heuer A."/>
            <person name="Rast P."/>
            <person name="Oberbeckmann S."/>
            <person name="Bunk B."/>
            <person name="Jeske O."/>
            <person name="Meyerdierks A."/>
            <person name="Storesund J.E."/>
            <person name="Kallscheuer N."/>
            <person name="Luecker S."/>
            <person name="Lage O.M."/>
            <person name="Pohl T."/>
            <person name="Merkel B.J."/>
            <person name="Hornburger P."/>
            <person name="Mueller R.-W."/>
            <person name="Bruemmer F."/>
            <person name="Labrenz M."/>
            <person name="Spormann A.M."/>
            <person name="Op den Camp H."/>
            <person name="Overmann J."/>
            <person name="Amann R."/>
            <person name="Jetten M.S.M."/>
            <person name="Mascher T."/>
            <person name="Medema M.H."/>
            <person name="Devos D.P."/>
            <person name="Kaster A.-K."/>
            <person name="Ovreas L."/>
            <person name="Rohde M."/>
            <person name="Galperin M.Y."/>
            <person name="Jogler C."/>
        </authorList>
    </citation>
    <scope>NUCLEOTIDE SEQUENCE [LARGE SCALE GENOMIC DNA]</scope>
    <source>
        <strain evidence="4 5">Pan153</strain>
    </source>
</reference>
<dbReference type="PANTHER" id="PTHR32347">
    <property type="entry name" value="EFFLUX SYSTEM COMPONENT YKNX-RELATED"/>
    <property type="match status" value="1"/>
</dbReference>
<dbReference type="OrthoDB" id="9806939at2"/>
<dbReference type="Gene3D" id="2.40.30.170">
    <property type="match status" value="1"/>
</dbReference>
<organism evidence="4 5">
    <name type="scientific">Gimesia panareensis</name>
    <dbReference type="NCBI Taxonomy" id="2527978"/>
    <lineage>
        <taxon>Bacteria</taxon>
        <taxon>Pseudomonadati</taxon>
        <taxon>Planctomycetota</taxon>
        <taxon>Planctomycetia</taxon>
        <taxon>Planctomycetales</taxon>
        <taxon>Planctomycetaceae</taxon>
        <taxon>Gimesia</taxon>
    </lineage>
</organism>
<dbReference type="InterPro" id="IPR003018">
    <property type="entry name" value="GAF"/>
</dbReference>
<dbReference type="Pfam" id="PF01590">
    <property type="entry name" value="GAF"/>
    <property type="match status" value="1"/>
</dbReference>
<evidence type="ECO:0000256" key="1">
    <source>
        <dbReference type="ARBA" id="ARBA00004196"/>
    </source>
</evidence>
<accession>A0A518FT84</accession>
<dbReference type="Gene3D" id="2.40.50.100">
    <property type="match status" value="1"/>
</dbReference>
<evidence type="ECO:0000313" key="5">
    <source>
        <dbReference type="Proteomes" id="UP000320839"/>
    </source>
</evidence>
<name>A0A518FT84_9PLAN</name>
<evidence type="ECO:0000259" key="3">
    <source>
        <dbReference type="SMART" id="SM00065"/>
    </source>
</evidence>